<evidence type="ECO:0000256" key="9">
    <source>
        <dbReference type="PROSITE-ProRule" id="PRU00042"/>
    </source>
</evidence>
<dbReference type="Proteomes" id="UP000250266">
    <property type="component" value="Unassembled WGS sequence"/>
</dbReference>
<feature type="compositionally biased region" description="Polar residues" evidence="10">
    <location>
        <begin position="567"/>
        <end position="581"/>
    </location>
</feature>
<feature type="domain" description="C2H2-type" evidence="11">
    <location>
        <begin position="171"/>
        <end position="198"/>
    </location>
</feature>
<evidence type="ECO:0000256" key="2">
    <source>
        <dbReference type="ARBA" id="ARBA00022723"/>
    </source>
</evidence>
<gene>
    <name evidence="12" type="ORF">K432DRAFT_299474</name>
</gene>
<feature type="compositionally biased region" description="Low complexity" evidence="10">
    <location>
        <begin position="381"/>
        <end position="393"/>
    </location>
</feature>
<evidence type="ECO:0000256" key="10">
    <source>
        <dbReference type="SAM" id="MobiDB-lite"/>
    </source>
</evidence>
<keyword evidence="2" id="KW-0479">Metal-binding</keyword>
<feature type="compositionally biased region" description="Polar residues" evidence="10">
    <location>
        <begin position="287"/>
        <end position="339"/>
    </location>
</feature>
<dbReference type="GO" id="GO:0000981">
    <property type="term" value="F:DNA-binding transcription factor activity, RNA polymerase II-specific"/>
    <property type="evidence" value="ECO:0007669"/>
    <property type="project" value="TreeGrafter"/>
</dbReference>
<feature type="compositionally biased region" description="Low complexity" evidence="10">
    <location>
        <begin position="554"/>
        <end position="565"/>
    </location>
</feature>
<feature type="region of interest" description="Disordered" evidence="10">
    <location>
        <begin position="287"/>
        <end position="393"/>
    </location>
</feature>
<feature type="compositionally biased region" description="Low complexity" evidence="10">
    <location>
        <begin position="246"/>
        <end position="260"/>
    </location>
</feature>
<dbReference type="GO" id="GO:0000978">
    <property type="term" value="F:RNA polymerase II cis-regulatory region sequence-specific DNA binding"/>
    <property type="evidence" value="ECO:0007669"/>
    <property type="project" value="TreeGrafter"/>
</dbReference>
<evidence type="ECO:0000256" key="4">
    <source>
        <dbReference type="ARBA" id="ARBA00022771"/>
    </source>
</evidence>
<dbReference type="PANTHER" id="PTHR19818:SF139">
    <property type="entry name" value="PAIR-RULE PROTEIN ODD-PAIRED"/>
    <property type="match status" value="1"/>
</dbReference>
<feature type="compositionally biased region" description="Polar residues" evidence="10">
    <location>
        <begin position="626"/>
        <end position="647"/>
    </location>
</feature>
<keyword evidence="5" id="KW-0862">Zinc</keyword>
<feature type="region of interest" description="Disordered" evidence="10">
    <location>
        <begin position="703"/>
        <end position="726"/>
    </location>
</feature>
<evidence type="ECO:0000313" key="12">
    <source>
        <dbReference type="EMBL" id="OCK79613.1"/>
    </source>
</evidence>
<keyword evidence="8" id="KW-0539">Nucleus</keyword>
<evidence type="ECO:0000256" key="7">
    <source>
        <dbReference type="ARBA" id="ARBA00023163"/>
    </source>
</evidence>
<dbReference type="EMBL" id="KV744996">
    <property type="protein sequence ID" value="OCK79613.1"/>
    <property type="molecule type" value="Genomic_DNA"/>
</dbReference>
<evidence type="ECO:0000313" key="13">
    <source>
        <dbReference type="Proteomes" id="UP000250266"/>
    </source>
</evidence>
<dbReference type="GO" id="GO:0051701">
    <property type="term" value="P:biological process involved in interaction with host"/>
    <property type="evidence" value="ECO:0007669"/>
    <property type="project" value="UniProtKB-ARBA"/>
</dbReference>
<dbReference type="SUPFAM" id="SSF57667">
    <property type="entry name" value="beta-beta-alpha zinc fingers"/>
    <property type="match status" value="1"/>
</dbReference>
<protein>
    <recommendedName>
        <fullName evidence="11">C2H2-type domain-containing protein</fullName>
    </recommendedName>
</protein>
<dbReference type="InterPro" id="IPR013087">
    <property type="entry name" value="Znf_C2H2_type"/>
</dbReference>
<name>A0A8E2E9A3_9PEZI</name>
<dbReference type="InterPro" id="IPR050329">
    <property type="entry name" value="GLI_C2H2-zinc-finger"/>
</dbReference>
<keyword evidence="6" id="KW-0805">Transcription regulation</keyword>
<evidence type="ECO:0000256" key="1">
    <source>
        <dbReference type="ARBA" id="ARBA00004123"/>
    </source>
</evidence>
<sequence length="749" mass="81087">MSGFQAVNTTLTVPEPPPGRLGEENTPTTPRPNKFFVDTRPAEDARAEEPTAKTPTRNSFGGLAGQRPLPSSPFTPSREISKTPSRNGALSRENSHRSTQSVDSRDVEMGDEEDGREGSDNESVNSDSNRPSKKKKGQRFFCTEFPPCQLSFTRSEHLARHIRKHTGERPFQCHCSRRFSRLDNLRQHAQTVHVNEDIPGDSLAATGTRFQRQIRTDRVRPPNSRSRANTLGSQGGHSRGHSRNLSASSITSTTSSISVSQPQDSRRRPPPLAMANDGAARARLSLDTYNPPLTGSPGPQFTNYGNQSPGGVTTPTSATFSAGTGSPSRFPSGLQSPISTVPRALTWGSRTPGRRLSVPSGANPFQAPQGSSTFPPPYISPLPSSTSSTLSGNTSLFASPTSSVFSDSRRDSNALEADWRRRTWHPGTYTSLGPRPATSGLSYHQTPDAPHPSFSSQPAASQTTRLPGIESFDHAPPPPSLARRQPSPMLIDPPNRGPAYLLGQEQPAPAREKRPSISWDTSLQRGLTQLDITSPTPPRDQHGWSQYHPSQGQPPAARPTTAPHPSYYSQQPSHPIAQQAQAPPREPDRQSQEQPVTPRKNKRHGWYNGPLPLTQQAQSHPDRVIQRTSPEDSSSSEGVPTPSTSSIGEYHPAIVHSNGYIEAHPPGVPVDEQQKSNVSQPIVDRSAMPFPSYPISGPPNPGYHMHAGHETGTMLGGQPQPPNGANDMRRLEALVAVATGQQQVAAPRP</sequence>
<keyword evidence="13" id="KW-1185">Reference proteome</keyword>
<dbReference type="AlphaFoldDB" id="A0A8E2E9A3"/>
<feature type="domain" description="C2H2-type" evidence="11">
    <location>
        <begin position="140"/>
        <end position="170"/>
    </location>
</feature>
<dbReference type="GO" id="GO:0005634">
    <property type="term" value="C:nucleus"/>
    <property type="evidence" value="ECO:0007669"/>
    <property type="project" value="UniProtKB-SubCell"/>
</dbReference>
<feature type="compositionally biased region" description="Polar residues" evidence="10">
    <location>
        <begin position="1"/>
        <end position="12"/>
    </location>
</feature>
<keyword evidence="7" id="KW-0804">Transcription</keyword>
<evidence type="ECO:0000256" key="3">
    <source>
        <dbReference type="ARBA" id="ARBA00022737"/>
    </source>
</evidence>
<organism evidence="12 13">
    <name type="scientific">Lepidopterella palustris CBS 459.81</name>
    <dbReference type="NCBI Taxonomy" id="1314670"/>
    <lineage>
        <taxon>Eukaryota</taxon>
        <taxon>Fungi</taxon>
        <taxon>Dikarya</taxon>
        <taxon>Ascomycota</taxon>
        <taxon>Pezizomycotina</taxon>
        <taxon>Dothideomycetes</taxon>
        <taxon>Pleosporomycetidae</taxon>
        <taxon>Mytilinidiales</taxon>
        <taxon>Argynnaceae</taxon>
        <taxon>Lepidopterella</taxon>
    </lineage>
</organism>
<evidence type="ECO:0000256" key="8">
    <source>
        <dbReference type="ARBA" id="ARBA00023242"/>
    </source>
</evidence>
<dbReference type="PROSITE" id="PS50157">
    <property type="entry name" value="ZINC_FINGER_C2H2_2"/>
    <property type="match status" value="2"/>
</dbReference>
<dbReference type="GO" id="GO:0045944">
    <property type="term" value="P:positive regulation of transcription by RNA polymerase II"/>
    <property type="evidence" value="ECO:0007669"/>
    <property type="project" value="UniProtKB-ARBA"/>
</dbReference>
<feature type="compositionally biased region" description="Polar residues" evidence="10">
    <location>
        <begin position="518"/>
        <end position="534"/>
    </location>
</feature>
<dbReference type="InterPro" id="IPR036236">
    <property type="entry name" value="Znf_C2H2_sf"/>
</dbReference>
<keyword evidence="3" id="KW-0677">Repeat</keyword>
<dbReference type="FunFam" id="3.30.160.60:FF:000758">
    <property type="entry name" value="C2H2 transcription factor, putative"/>
    <property type="match status" value="1"/>
</dbReference>
<feature type="compositionally biased region" description="Basic and acidic residues" evidence="10">
    <location>
        <begin position="40"/>
        <end position="51"/>
    </location>
</feature>
<feature type="region of interest" description="Disordered" evidence="10">
    <location>
        <begin position="197"/>
        <end position="274"/>
    </location>
</feature>
<keyword evidence="4 9" id="KW-0863">Zinc-finger</keyword>
<dbReference type="OrthoDB" id="624345at2759"/>
<feature type="compositionally biased region" description="Polar residues" evidence="10">
    <location>
        <begin position="453"/>
        <end position="465"/>
    </location>
</feature>
<feature type="compositionally biased region" description="Polar residues" evidence="10">
    <location>
        <begin position="543"/>
        <end position="553"/>
    </location>
</feature>
<proteinExistence type="predicted"/>
<dbReference type="Gene3D" id="3.30.160.60">
    <property type="entry name" value="Classic Zinc Finger"/>
    <property type="match status" value="2"/>
</dbReference>
<evidence type="ECO:0000259" key="11">
    <source>
        <dbReference type="PROSITE" id="PS50157"/>
    </source>
</evidence>
<feature type="region of interest" description="Disordered" evidence="10">
    <location>
        <begin position="1"/>
        <end position="137"/>
    </location>
</feature>
<dbReference type="GO" id="GO:0008270">
    <property type="term" value="F:zinc ion binding"/>
    <property type="evidence" value="ECO:0007669"/>
    <property type="project" value="UniProtKB-KW"/>
</dbReference>
<comment type="subcellular location">
    <subcellularLocation>
        <location evidence="1">Nucleus</location>
    </subcellularLocation>
</comment>
<feature type="region of interest" description="Disordered" evidence="10">
    <location>
        <begin position="425"/>
        <end position="647"/>
    </location>
</feature>
<evidence type="ECO:0000256" key="6">
    <source>
        <dbReference type="ARBA" id="ARBA00023015"/>
    </source>
</evidence>
<dbReference type="FunFam" id="3.30.160.60:FF:000606">
    <property type="entry name" value="C2H2 transcription factor, putative"/>
    <property type="match status" value="1"/>
</dbReference>
<evidence type="ECO:0000256" key="5">
    <source>
        <dbReference type="ARBA" id="ARBA00022833"/>
    </source>
</evidence>
<accession>A0A8E2E9A3</accession>
<dbReference type="PANTHER" id="PTHR19818">
    <property type="entry name" value="ZINC FINGER PROTEIN ZIC AND GLI"/>
    <property type="match status" value="1"/>
</dbReference>
<reference evidence="12 13" key="1">
    <citation type="journal article" date="2016" name="Nat. Commun.">
        <title>Ectomycorrhizal ecology is imprinted in the genome of the dominant symbiotic fungus Cenococcum geophilum.</title>
        <authorList>
            <consortium name="DOE Joint Genome Institute"/>
            <person name="Peter M."/>
            <person name="Kohler A."/>
            <person name="Ohm R.A."/>
            <person name="Kuo A."/>
            <person name="Krutzmann J."/>
            <person name="Morin E."/>
            <person name="Arend M."/>
            <person name="Barry K.W."/>
            <person name="Binder M."/>
            <person name="Choi C."/>
            <person name="Clum A."/>
            <person name="Copeland A."/>
            <person name="Grisel N."/>
            <person name="Haridas S."/>
            <person name="Kipfer T."/>
            <person name="LaButti K."/>
            <person name="Lindquist E."/>
            <person name="Lipzen A."/>
            <person name="Maire R."/>
            <person name="Meier B."/>
            <person name="Mihaltcheva S."/>
            <person name="Molinier V."/>
            <person name="Murat C."/>
            <person name="Poggeler S."/>
            <person name="Quandt C.A."/>
            <person name="Sperisen C."/>
            <person name="Tritt A."/>
            <person name="Tisserant E."/>
            <person name="Crous P.W."/>
            <person name="Henrissat B."/>
            <person name="Nehls U."/>
            <person name="Egli S."/>
            <person name="Spatafora J.W."/>
            <person name="Grigoriev I.V."/>
            <person name="Martin F.M."/>
        </authorList>
    </citation>
    <scope>NUCLEOTIDE SEQUENCE [LARGE SCALE GENOMIC DNA]</scope>
    <source>
        <strain evidence="12 13">CBS 459.81</strain>
    </source>
</reference>